<name>A0A4T0WV61_9ASCO</name>
<organism evidence="2 3">
    <name type="scientific">Pichia inconspicua</name>
    <dbReference type="NCBI Taxonomy" id="52247"/>
    <lineage>
        <taxon>Eukaryota</taxon>
        <taxon>Fungi</taxon>
        <taxon>Dikarya</taxon>
        <taxon>Ascomycota</taxon>
        <taxon>Saccharomycotina</taxon>
        <taxon>Pichiomycetes</taxon>
        <taxon>Pichiales</taxon>
        <taxon>Pichiaceae</taxon>
        <taxon>Pichia</taxon>
    </lineage>
</organism>
<evidence type="ECO:0000313" key="2">
    <source>
        <dbReference type="EMBL" id="TID14162.1"/>
    </source>
</evidence>
<accession>A0A4T0WV61</accession>
<gene>
    <name evidence="2" type="ORF">CANINC_004808</name>
</gene>
<evidence type="ECO:0000313" key="3">
    <source>
        <dbReference type="Proteomes" id="UP000307173"/>
    </source>
</evidence>
<evidence type="ECO:0000256" key="1">
    <source>
        <dbReference type="SAM" id="SignalP"/>
    </source>
</evidence>
<dbReference type="OrthoDB" id="3565477at2759"/>
<proteinExistence type="predicted"/>
<feature type="signal peptide" evidence="1">
    <location>
        <begin position="1"/>
        <end position="17"/>
    </location>
</feature>
<sequence length="84" mass="8604">MQLSIVLFAASVLAASSTRTEIVYSTEIETITSCDEHVTDCPAKPKKNETESSALPTFSAAAVEAHGTYFAAGAAALAAGALLL</sequence>
<feature type="chain" id="PRO_5020331736" evidence="1">
    <location>
        <begin position="18"/>
        <end position="84"/>
    </location>
</feature>
<keyword evidence="1" id="KW-0732">Signal</keyword>
<comment type="caution">
    <text evidence="2">The sequence shown here is derived from an EMBL/GenBank/DDBJ whole genome shotgun (WGS) entry which is preliminary data.</text>
</comment>
<protein>
    <submittedName>
        <fullName evidence="2">Uncharacterized protein</fullName>
    </submittedName>
</protein>
<dbReference type="AlphaFoldDB" id="A0A4T0WV61"/>
<keyword evidence="3" id="KW-1185">Reference proteome</keyword>
<reference evidence="2 3" key="1">
    <citation type="journal article" date="2019" name="Front. Genet.">
        <title>Whole-Genome Sequencing of the Opportunistic Yeast Pathogen Candida inconspicua Uncovers Its Hybrid Origin.</title>
        <authorList>
            <person name="Mixao V."/>
            <person name="Hansen A.P."/>
            <person name="Saus E."/>
            <person name="Boekhout T."/>
            <person name="Lass-Florl C."/>
            <person name="Gabaldon T."/>
        </authorList>
    </citation>
    <scope>NUCLEOTIDE SEQUENCE [LARGE SCALE GENOMIC DNA]</scope>
    <source>
        <strain evidence="2 3">CBS 180</strain>
    </source>
</reference>
<dbReference type="EMBL" id="SELW01000665">
    <property type="protein sequence ID" value="TID14162.1"/>
    <property type="molecule type" value="Genomic_DNA"/>
</dbReference>
<dbReference type="Proteomes" id="UP000307173">
    <property type="component" value="Unassembled WGS sequence"/>
</dbReference>